<reference evidence="1" key="1">
    <citation type="submission" date="2022-04" db="EMBL/GenBank/DDBJ databases">
        <title>Genome of the entomopathogenic fungus Entomophthora muscae.</title>
        <authorList>
            <person name="Elya C."/>
            <person name="Lovett B.R."/>
            <person name="Lee E."/>
            <person name="Macias A.M."/>
            <person name="Hajek A.E."/>
            <person name="De Bivort B.L."/>
            <person name="Kasson M.T."/>
            <person name="De Fine Licht H.H."/>
            <person name="Stajich J.E."/>
        </authorList>
    </citation>
    <scope>NUCLEOTIDE SEQUENCE</scope>
    <source>
        <strain evidence="1">Berkeley</strain>
    </source>
</reference>
<keyword evidence="2" id="KW-1185">Reference proteome</keyword>
<dbReference type="Proteomes" id="UP001165960">
    <property type="component" value="Unassembled WGS sequence"/>
</dbReference>
<gene>
    <name evidence="1" type="ORF">DSO57_1027643</name>
</gene>
<evidence type="ECO:0000313" key="2">
    <source>
        <dbReference type="Proteomes" id="UP001165960"/>
    </source>
</evidence>
<accession>A0ACC2SRB0</accession>
<dbReference type="EMBL" id="QTSX02004430">
    <property type="protein sequence ID" value="KAJ9064701.1"/>
    <property type="molecule type" value="Genomic_DNA"/>
</dbReference>
<sequence>MQTLSGYKFRYEFVKGELNILPDLLSQNPAMYSVRGNEDPLVTLIPASQVIPPPSPPPTLDHSPHSGCWSLLPGVSPTGHLACTPRNPSPQCTFSPTIFSRQYVSLLQAHS</sequence>
<protein>
    <submittedName>
        <fullName evidence="1">Uncharacterized protein</fullName>
    </submittedName>
</protein>
<proteinExistence type="predicted"/>
<organism evidence="1 2">
    <name type="scientific">Entomophthora muscae</name>
    <dbReference type="NCBI Taxonomy" id="34485"/>
    <lineage>
        <taxon>Eukaryota</taxon>
        <taxon>Fungi</taxon>
        <taxon>Fungi incertae sedis</taxon>
        <taxon>Zoopagomycota</taxon>
        <taxon>Entomophthoromycotina</taxon>
        <taxon>Entomophthoromycetes</taxon>
        <taxon>Entomophthorales</taxon>
        <taxon>Entomophthoraceae</taxon>
        <taxon>Entomophthora</taxon>
    </lineage>
</organism>
<comment type="caution">
    <text evidence="1">The sequence shown here is derived from an EMBL/GenBank/DDBJ whole genome shotgun (WGS) entry which is preliminary data.</text>
</comment>
<name>A0ACC2SRB0_9FUNG</name>
<evidence type="ECO:0000313" key="1">
    <source>
        <dbReference type="EMBL" id="KAJ9064701.1"/>
    </source>
</evidence>